<keyword evidence="5 10" id="KW-1278">Translocase</keyword>
<keyword evidence="10" id="KW-0001">2Fe-2S</keyword>
<dbReference type="PROSITE" id="PS51085">
    <property type="entry name" value="2FE2S_FER_2"/>
    <property type="match status" value="1"/>
</dbReference>
<comment type="cofactor">
    <cofactor evidence="1 10">
        <name>[4Fe-4S] cluster</name>
        <dbReference type="ChEBI" id="CHEBI:49883"/>
    </cofactor>
</comment>
<keyword evidence="7 10" id="KW-0411">Iron-sulfur</keyword>
<organism evidence="14 15">
    <name type="scientific">Methyloligella halotolerans</name>
    <dbReference type="NCBI Taxonomy" id="1177755"/>
    <lineage>
        <taxon>Bacteria</taxon>
        <taxon>Pseudomonadati</taxon>
        <taxon>Pseudomonadota</taxon>
        <taxon>Alphaproteobacteria</taxon>
        <taxon>Hyphomicrobiales</taxon>
        <taxon>Hyphomicrobiaceae</taxon>
        <taxon>Methyloligella</taxon>
    </lineage>
</organism>
<evidence type="ECO:0000256" key="6">
    <source>
        <dbReference type="ARBA" id="ARBA00023004"/>
    </source>
</evidence>
<dbReference type="Pfam" id="PF10588">
    <property type="entry name" value="NADH-G_4Fe-4S_3"/>
    <property type="match status" value="1"/>
</dbReference>
<evidence type="ECO:0000256" key="2">
    <source>
        <dbReference type="ARBA" id="ARBA00005404"/>
    </source>
</evidence>
<evidence type="ECO:0000256" key="3">
    <source>
        <dbReference type="ARBA" id="ARBA00022485"/>
    </source>
</evidence>
<dbReference type="FunFam" id="3.30.200.210:FF:000002">
    <property type="entry name" value="NADH-ubiquinone oxidoreductase 75 kDa subunit"/>
    <property type="match status" value="1"/>
</dbReference>
<dbReference type="SMART" id="SM00929">
    <property type="entry name" value="NADH-G_4Fe-4S_3"/>
    <property type="match status" value="1"/>
</dbReference>
<dbReference type="GO" id="GO:0051539">
    <property type="term" value="F:4 iron, 4 sulfur cluster binding"/>
    <property type="evidence" value="ECO:0007669"/>
    <property type="project" value="UniProtKB-KW"/>
</dbReference>
<dbReference type="Proteomes" id="UP000095087">
    <property type="component" value="Unassembled WGS sequence"/>
</dbReference>
<dbReference type="AlphaFoldDB" id="A0A1E2S2F1"/>
<dbReference type="CDD" id="cd02773">
    <property type="entry name" value="MopB_Res-Cmplx1_Nad11"/>
    <property type="match status" value="1"/>
</dbReference>
<dbReference type="Pfam" id="PF22151">
    <property type="entry name" value="Fer4_NDSU1"/>
    <property type="match status" value="1"/>
</dbReference>
<evidence type="ECO:0000259" key="13">
    <source>
        <dbReference type="PROSITE" id="PS51839"/>
    </source>
</evidence>
<evidence type="ECO:0000256" key="8">
    <source>
        <dbReference type="ARBA" id="ARBA00023027"/>
    </source>
</evidence>
<dbReference type="GO" id="GO:0048038">
    <property type="term" value="F:quinone binding"/>
    <property type="evidence" value="ECO:0007669"/>
    <property type="project" value="UniProtKB-UniRule"/>
</dbReference>
<dbReference type="Pfam" id="PF00384">
    <property type="entry name" value="Molybdopterin"/>
    <property type="match status" value="1"/>
</dbReference>
<keyword evidence="14" id="KW-0560">Oxidoreductase</keyword>
<name>A0A1E2S2F1_9HYPH</name>
<evidence type="ECO:0000313" key="15">
    <source>
        <dbReference type="Proteomes" id="UP000095087"/>
    </source>
</evidence>
<keyword evidence="4 10" id="KW-0479">Metal-binding</keyword>
<dbReference type="Gene3D" id="3.30.200.210">
    <property type="match status" value="1"/>
</dbReference>
<accession>A0A1E2S2F1</accession>
<dbReference type="SUPFAM" id="SSF53706">
    <property type="entry name" value="Formate dehydrogenase/DMSO reductase, domains 1-3"/>
    <property type="match status" value="1"/>
</dbReference>
<evidence type="ECO:0000256" key="1">
    <source>
        <dbReference type="ARBA" id="ARBA00001966"/>
    </source>
</evidence>
<keyword evidence="10" id="KW-0874">Quinone</keyword>
<feature type="domain" description="2Fe-2S ferredoxin-type" evidence="11">
    <location>
        <begin position="1"/>
        <end position="86"/>
    </location>
</feature>
<dbReference type="PROSITE" id="PS51839">
    <property type="entry name" value="4FE4S_HC3"/>
    <property type="match status" value="1"/>
</dbReference>
<feature type="domain" description="4Fe-4S His(Cys)3-ligated-type" evidence="13">
    <location>
        <begin position="86"/>
        <end position="125"/>
    </location>
</feature>
<reference evidence="14 15" key="1">
    <citation type="submission" date="2016-07" db="EMBL/GenBank/DDBJ databases">
        <title>Draft genome sequence of Methyloligella halotolerans C2T (VKM B-2706T=CCUG 61687T=DSM 25045T), a halotolerant polyhydroxybutyrate accumulating methylotroph.</title>
        <authorList>
            <person name="Vasilenko O.V."/>
            <person name="Doronina N.V."/>
            <person name="Poroshina M.N."/>
            <person name="Tarlachkov S.V."/>
            <person name="Trotsenko Y.A."/>
        </authorList>
    </citation>
    <scope>NUCLEOTIDE SEQUENCE [LARGE SCALE GENOMIC DNA]</scope>
    <source>
        <strain evidence="14 15">VKM B-2706</strain>
    </source>
</reference>
<comment type="caution">
    <text evidence="14">The sequence shown here is derived from an EMBL/GenBank/DDBJ whole genome shotgun (WGS) entry which is preliminary data.</text>
</comment>
<keyword evidence="6 10" id="KW-0408">Iron</keyword>
<dbReference type="Pfam" id="PF22117">
    <property type="entry name" value="Fer4_Nqo3"/>
    <property type="match status" value="1"/>
</dbReference>
<dbReference type="PROSITE" id="PS00641">
    <property type="entry name" value="COMPLEX1_75K_1"/>
    <property type="match status" value="1"/>
</dbReference>
<evidence type="ECO:0000313" key="14">
    <source>
        <dbReference type="EMBL" id="ODA68515.1"/>
    </source>
</evidence>
<dbReference type="Gene3D" id="3.40.50.740">
    <property type="match status" value="1"/>
</dbReference>
<dbReference type="InterPro" id="IPR054351">
    <property type="entry name" value="NADH_UbQ_OxRdtase_ferredoxin"/>
</dbReference>
<keyword evidence="3 10" id="KW-0004">4Fe-4S</keyword>
<dbReference type="SUPFAM" id="SSF54862">
    <property type="entry name" value="4Fe-4S ferredoxins"/>
    <property type="match status" value="1"/>
</dbReference>
<dbReference type="SUPFAM" id="SSF54292">
    <property type="entry name" value="2Fe-2S ferredoxin-like"/>
    <property type="match status" value="1"/>
</dbReference>
<comment type="function">
    <text evidence="10">NDH-1 shuttles electrons from NADH, via FMN and iron-sulfur (Fe-S) centers, to quinones in the respiratory chain. Couples the redox reaction to proton translocation (for every two electrons transferred, four hydrogen ions are translocated across the cytoplasmic membrane), and thus conserves the redox energy in a proton gradient.</text>
</comment>
<comment type="cofactor">
    <cofactor evidence="10">
        <name>[2Fe-2S] cluster</name>
        <dbReference type="ChEBI" id="CHEBI:190135"/>
    </cofactor>
    <text evidence="10">Binds 1 [2Fe-2S] cluster per subunit.</text>
</comment>
<gene>
    <name evidence="14" type="ORF">A7A08_00338</name>
</gene>
<protein>
    <recommendedName>
        <fullName evidence="10">NADH-quinone oxidoreductase</fullName>
        <ecNumber evidence="10">7.1.1.-</ecNumber>
    </recommendedName>
</protein>
<dbReference type="FunFam" id="3.30.70.20:FF:000002">
    <property type="entry name" value="NADH-ubiquinone oxidoreductase 75 kDa subunit"/>
    <property type="match status" value="1"/>
</dbReference>
<dbReference type="CDD" id="cd00207">
    <property type="entry name" value="fer2"/>
    <property type="match status" value="1"/>
</dbReference>
<evidence type="ECO:0000259" key="12">
    <source>
        <dbReference type="PROSITE" id="PS51669"/>
    </source>
</evidence>
<evidence type="ECO:0000256" key="10">
    <source>
        <dbReference type="RuleBase" id="RU003525"/>
    </source>
</evidence>
<comment type="catalytic activity">
    <reaction evidence="9 10">
        <text>a quinone + NADH + 5 H(+)(in) = a quinol + NAD(+) + 4 H(+)(out)</text>
        <dbReference type="Rhea" id="RHEA:57888"/>
        <dbReference type="ChEBI" id="CHEBI:15378"/>
        <dbReference type="ChEBI" id="CHEBI:24646"/>
        <dbReference type="ChEBI" id="CHEBI:57540"/>
        <dbReference type="ChEBI" id="CHEBI:57945"/>
        <dbReference type="ChEBI" id="CHEBI:132124"/>
    </reaction>
</comment>
<dbReference type="Gene3D" id="3.10.20.740">
    <property type="match status" value="1"/>
</dbReference>
<dbReference type="InterPro" id="IPR006963">
    <property type="entry name" value="Mopterin_OxRdtase_4Fe-4S_dom"/>
</dbReference>
<evidence type="ECO:0000256" key="5">
    <source>
        <dbReference type="ARBA" id="ARBA00022967"/>
    </source>
</evidence>
<dbReference type="PROSITE" id="PS00642">
    <property type="entry name" value="COMPLEX1_75K_2"/>
    <property type="match status" value="1"/>
</dbReference>
<feature type="domain" description="4Fe-4S Mo/W bis-MGD-type" evidence="12">
    <location>
        <begin position="223"/>
        <end position="279"/>
    </location>
</feature>
<dbReference type="GO" id="GO:0042773">
    <property type="term" value="P:ATP synthesis coupled electron transport"/>
    <property type="evidence" value="ECO:0007669"/>
    <property type="project" value="InterPro"/>
</dbReference>
<dbReference type="PANTHER" id="PTHR43105">
    <property type="entry name" value="RESPIRATORY NITRATE REDUCTASE"/>
    <property type="match status" value="1"/>
</dbReference>
<dbReference type="Pfam" id="PF09326">
    <property type="entry name" value="NADH_dhqG_C"/>
    <property type="match status" value="1"/>
</dbReference>
<dbReference type="EMBL" id="MASI01000001">
    <property type="protein sequence ID" value="ODA68515.1"/>
    <property type="molecule type" value="Genomic_DNA"/>
</dbReference>
<keyword evidence="8 10" id="KW-0520">NAD</keyword>
<proteinExistence type="inferred from homology"/>
<dbReference type="PATRIC" id="fig|1177755.3.peg.337"/>
<dbReference type="Gene3D" id="3.30.70.20">
    <property type="match status" value="1"/>
</dbReference>
<dbReference type="InterPro" id="IPR001041">
    <property type="entry name" value="2Fe-2S_ferredoxin-type"/>
</dbReference>
<dbReference type="InterPro" id="IPR006656">
    <property type="entry name" value="Mopterin_OxRdtase"/>
</dbReference>
<dbReference type="OrthoDB" id="9816402at2"/>
<dbReference type="GO" id="GO:0051537">
    <property type="term" value="F:2 iron, 2 sulfur cluster binding"/>
    <property type="evidence" value="ECO:0007669"/>
    <property type="project" value="UniProtKB-UniRule"/>
</dbReference>
<sequence length="702" mass="75790">MPKLIINDAEVEVPDGITLIQACELAGVEIPRFCYHERLSIAGNCRMCLVQVEGMPKPVASCAMGVSDLRPGRDGTPPTIYTDNEMVKKAREGVMEFLLVNHPLDCPICDQGGECDLQDQAMAYGFDGGRFADNKRAVENKYLGPLIGTYMNRCIHCTRCVRFMTEVAGVEELGAIGRGEDMEITTYLEQGMMSELSGNVVDLCPVGALTSKPYAFVSRPWELSKVDSVDVMDAVGSAIRVDSRDREVLRILPRPFDAVNEEWITDKTRHVWDGLRTQRLDRPYIRENGKLRPATWDEAFGVIAEKLDGLDGKRFAAIAGDLAALEETYALKQLSDALSSPNTDCRQDGAKLDPTLGRASYLFNSGIAGIDEADAILLVGTNPRLEAAILNARIRKRYRADPHSLTVGVIGEESDLHYPYEYLGAGPDTLSQIADGSHEFLKSIEGAKRPMVIVGQGALARKDGAGVLAMAAKAAQAMGALTKEWNGFNVLHTAASRTGALDLGFVPGKGGKDVDGILNAAEKGDMDVVYLLGADELEVDRLGKAFVIYQGSHGDRGAHRADVILPGAAYTEKDALYVNTEGRPQSGARAIFPPGEAREDWKIVRALSERLGKTLPYDSLAQLRSRMFADNPHLALIGTISPAETAVLANLAKTDGKVSKGGFKSPIADFYLTNPIARASAIMAQLSAMHAEAEEGATGTDG</sequence>
<comment type="similarity">
    <text evidence="2 10">Belongs to the complex I 75 kDa subunit family.</text>
</comment>
<keyword evidence="15" id="KW-1185">Reference proteome</keyword>
<evidence type="ECO:0000256" key="7">
    <source>
        <dbReference type="ARBA" id="ARBA00023014"/>
    </source>
</evidence>
<dbReference type="InterPro" id="IPR000283">
    <property type="entry name" value="NADH_UbQ_OxRdtase_75kDa_su_CS"/>
</dbReference>
<dbReference type="InterPro" id="IPR019574">
    <property type="entry name" value="NADH_UbQ_OxRdtase_Gsu_4Fe4S-bd"/>
</dbReference>
<dbReference type="NCBIfam" id="TIGR01973">
    <property type="entry name" value="NuoG"/>
    <property type="match status" value="1"/>
</dbReference>
<evidence type="ECO:0000256" key="9">
    <source>
        <dbReference type="ARBA" id="ARBA00047712"/>
    </source>
</evidence>
<dbReference type="InterPro" id="IPR050123">
    <property type="entry name" value="Prok_molybdopt-oxidoreductase"/>
</dbReference>
<dbReference type="Pfam" id="PF13510">
    <property type="entry name" value="Fer2_4"/>
    <property type="match status" value="1"/>
</dbReference>
<dbReference type="FunFam" id="3.10.20.740:FF:000001">
    <property type="entry name" value="NADH-quinone oxidoreductase subunit G"/>
    <property type="match status" value="1"/>
</dbReference>
<dbReference type="InterPro" id="IPR010228">
    <property type="entry name" value="NADH_UbQ_OxRdtase_Gsu"/>
</dbReference>
<dbReference type="GO" id="GO:0008137">
    <property type="term" value="F:NADH dehydrogenase (ubiquinone) activity"/>
    <property type="evidence" value="ECO:0007669"/>
    <property type="project" value="UniProtKB-UniRule"/>
</dbReference>
<dbReference type="PROSITE" id="PS51669">
    <property type="entry name" value="4FE4S_MOW_BIS_MGD"/>
    <property type="match status" value="1"/>
</dbReference>
<dbReference type="GO" id="GO:0046872">
    <property type="term" value="F:metal ion binding"/>
    <property type="evidence" value="ECO:0007669"/>
    <property type="project" value="UniProtKB-UniRule"/>
</dbReference>
<dbReference type="STRING" id="1177755.A7A08_00338"/>
<dbReference type="PROSITE" id="PS00643">
    <property type="entry name" value="COMPLEX1_75K_3"/>
    <property type="match status" value="1"/>
</dbReference>
<dbReference type="GO" id="GO:0016020">
    <property type="term" value="C:membrane"/>
    <property type="evidence" value="ECO:0007669"/>
    <property type="project" value="InterPro"/>
</dbReference>
<evidence type="ECO:0000259" key="11">
    <source>
        <dbReference type="PROSITE" id="PS51085"/>
    </source>
</evidence>
<evidence type="ECO:0000256" key="4">
    <source>
        <dbReference type="ARBA" id="ARBA00022723"/>
    </source>
</evidence>
<dbReference type="EC" id="7.1.1.-" evidence="10"/>
<dbReference type="InterPro" id="IPR036010">
    <property type="entry name" value="2Fe-2S_ferredoxin-like_sf"/>
</dbReference>
<dbReference type="GO" id="GO:0016651">
    <property type="term" value="F:oxidoreductase activity, acting on NAD(P)H"/>
    <property type="evidence" value="ECO:0007669"/>
    <property type="project" value="InterPro"/>
</dbReference>
<dbReference type="InterPro" id="IPR015405">
    <property type="entry name" value="NDUFS1-like_C"/>
</dbReference>
<dbReference type="PANTHER" id="PTHR43105:SF13">
    <property type="entry name" value="NADH-UBIQUINONE OXIDOREDUCTASE 75 KDA SUBUNIT, MITOCHONDRIAL"/>
    <property type="match status" value="1"/>
</dbReference>
<dbReference type="RefSeq" id="WP_069093803.1">
    <property type="nucleotide sequence ID" value="NZ_MASI01000001.1"/>
</dbReference>